<dbReference type="AlphaFoldDB" id="B7JV27"/>
<organism evidence="1 2">
    <name type="scientific">Rippkaea orientalis (strain PCC 8801 / RF-1)</name>
    <name type="common">Cyanothece sp. (strain PCC 8801)</name>
    <dbReference type="NCBI Taxonomy" id="41431"/>
    <lineage>
        <taxon>Bacteria</taxon>
        <taxon>Bacillati</taxon>
        <taxon>Cyanobacteriota</taxon>
        <taxon>Cyanophyceae</taxon>
        <taxon>Oscillatoriophycideae</taxon>
        <taxon>Chroococcales</taxon>
        <taxon>Aphanothecaceae</taxon>
        <taxon>Rippkaea</taxon>
        <taxon>Rippkaea orientalis</taxon>
    </lineage>
</organism>
<dbReference type="Proteomes" id="UP000008204">
    <property type="component" value="Chromosome"/>
</dbReference>
<dbReference type="KEGG" id="cyp:PCC8801_2880"/>
<dbReference type="RefSeq" id="WP_012596145.1">
    <property type="nucleotide sequence ID" value="NC_011726.1"/>
</dbReference>
<keyword evidence="2" id="KW-1185">Reference proteome</keyword>
<evidence type="ECO:0000313" key="2">
    <source>
        <dbReference type="Proteomes" id="UP000008204"/>
    </source>
</evidence>
<dbReference type="HOGENOM" id="CLU_2933684_0_0_3"/>
<dbReference type="EMBL" id="CP001287">
    <property type="protein sequence ID" value="ACK66879.1"/>
    <property type="molecule type" value="Genomic_DNA"/>
</dbReference>
<gene>
    <name evidence="1" type="ordered locus">PCC8801_2880</name>
</gene>
<reference evidence="2" key="1">
    <citation type="journal article" date="2011" name="MBio">
        <title>Novel metabolic attributes of the genus Cyanothece, comprising a group of unicellular nitrogen-fixing Cyanobacteria.</title>
        <authorList>
            <person name="Bandyopadhyay A."/>
            <person name="Elvitigala T."/>
            <person name="Welsh E."/>
            <person name="Stockel J."/>
            <person name="Liberton M."/>
            <person name="Min H."/>
            <person name="Sherman L.A."/>
            <person name="Pakrasi H.B."/>
        </authorList>
    </citation>
    <scope>NUCLEOTIDE SEQUENCE [LARGE SCALE GENOMIC DNA]</scope>
    <source>
        <strain evidence="2">PCC 8801</strain>
    </source>
</reference>
<sequence length="60" mass="7550">MFSYLLQKVGETFLKVVLIKFWQWLLKQDNCNRYIDHLKRQIILLYLLWLLQQKPRDRNQ</sequence>
<proteinExistence type="predicted"/>
<protein>
    <submittedName>
        <fullName evidence="1">Uncharacterized protein</fullName>
    </submittedName>
</protein>
<name>B7JV27_RIPO1</name>
<evidence type="ECO:0000313" key="1">
    <source>
        <dbReference type="EMBL" id="ACK66879.1"/>
    </source>
</evidence>
<accession>B7JV27</accession>